<dbReference type="PANTHER" id="PTHR23346:SF19">
    <property type="entry name" value="PROTEASOME ADAPTER AND SCAFFOLD PROTEIN ECM29"/>
    <property type="match status" value="1"/>
</dbReference>
<evidence type="ECO:0000256" key="6">
    <source>
        <dbReference type="ARBA" id="ARBA00023170"/>
    </source>
</evidence>
<evidence type="ECO:0000256" key="5">
    <source>
        <dbReference type="ARBA" id="ARBA00023136"/>
    </source>
</evidence>
<name>A0A1A6G2N7_NEOLE</name>
<evidence type="ECO:0000256" key="1">
    <source>
        <dbReference type="ARBA" id="ARBA00004141"/>
    </source>
</evidence>
<evidence type="ECO:0000256" key="3">
    <source>
        <dbReference type="ARBA" id="ARBA00022737"/>
    </source>
</evidence>
<evidence type="ECO:0000256" key="2">
    <source>
        <dbReference type="ARBA" id="ARBA00022692"/>
    </source>
</evidence>
<evidence type="ECO:0000256" key="4">
    <source>
        <dbReference type="ARBA" id="ARBA00022989"/>
    </source>
</evidence>
<dbReference type="GO" id="GO:0005737">
    <property type="term" value="C:cytoplasm"/>
    <property type="evidence" value="ECO:0007669"/>
    <property type="project" value="TreeGrafter"/>
</dbReference>
<dbReference type="InterPro" id="IPR055443">
    <property type="entry name" value="HEAT_ECM29"/>
</dbReference>
<dbReference type="Pfam" id="PF24492">
    <property type="entry name" value="HEAT_ECM29"/>
    <property type="match status" value="2"/>
</dbReference>
<keyword evidence="6" id="KW-0675">Receptor</keyword>
<keyword evidence="5" id="KW-0472">Membrane</keyword>
<dbReference type="Proteomes" id="UP000092124">
    <property type="component" value="Unassembled WGS sequence"/>
</dbReference>
<dbReference type="GO" id="GO:0016020">
    <property type="term" value="C:membrane"/>
    <property type="evidence" value="ECO:0007669"/>
    <property type="project" value="UniProtKB-SubCell"/>
</dbReference>
<dbReference type="Pfam" id="PF00001">
    <property type="entry name" value="7tm_1"/>
    <property type="match status" value="1"/>
</dbReference>
<keyword evidence="3" id="KW-0677">Repeat</keyword>
<feature type="non-terminal residue" evidence="8">
    <location>
        <position position="514"/>
    </location>
</feature>
<dbReference type="InterPro" id="IPR011989">
    <property type="entry name" value="ARM-like"/>
</dbReference>
<organism evidence="8 9">
    <name type="scientific">Neotoma lepida</name>
    <name type="common">Desert woodrat</name>
    <dbReference type="NCBI Taxonomy" id="56216"/>
    <lineage>
        <taxon>Eukaryota</taxon>
        <taxon>Metazoa</taxon>
        <taxon>Chordata</taxon>
        <taxon>Craniata</taxon>
        <taxon>Vertebrata</taxon>
        <taxon>Euteleostomi</taxon>
        <taxon>Mammalia</taxon>
        <taxon>Eutheria</taxon>
        <taxon>Euarchontoglires</taxon>
        <taxon>Glires</taxon>
        <taxon>Rodentia</taxon>
        <taxon>Myomorpha</taxon>
        <taxon>Muroidea</taxon>
        <taxon>Cricetidae</taxon>
        <taxon>Neotominae</taxon>
        <taxon>Neotoma</taxon>
    </lineage>
</organism>
<keyword evidence="2" id="KW-0812">Transmembrane</keyword>
<gene>
    <name evidence="8" type="ORF">A6R68_09229</name>
</gene>
<dbReference type="Gene3D" id="1.25.10.10">
    <property type="entry name" value="Leucine-rich Repeat Variant"/>
    <property type="match status" value="1"/>
</dbReference>
<proteinExistence type="predicted"/>
<dbReference type="GO" id="GO:0005634">
    <property type="term" value="C:nucleus"/>
    <property type="evidence" value="ECO:0007669"/>
    <property type="project" value="TreeGrafter"/>
</dbReference>
<protein>
    <recommendedName>
        <fullName evidence="7">G-protein coupled receptors family 1 profile domain-containing protein</fullName>
    </recommendedName>
</protein>
<dbReference type="Pfam" id="PF23731">
    <property type="entry name" value="ARM_ECM29_C"/>
    <property type="match status" value="1"/>
</dbReference>
<dbReference type="GO" id="GO:0060090">
    <property type="term" value="F:molecular adaptor activity"/>
    <property type="evidence" value="ECO:0007669"/>
    <property type="project" value="TreeGrafter"/>
</dbReference>
<dbReference type="InterPro" id="IPR016024">
    <property type="entry name" value="ARM-type_fold"/>
</dbReference>
<dbReference type="SUPFAM" id="SSF48371">
    <property type="entry name" value="ARM repeat"/>
    <property type="match status" value="1"/>
</dbReference>
<sequence length="514" mass="57402">MLKPHAPKLIPALLESLSVLEPQILNYLSLRATEQEKVVMDSARLTAAKSSPMMETVNMGGCASVIVSLTTQCPQDLTPHSGKLMSALLSGLTDRNSVIQKSCAFAMGHLVRTSRDSSTEKLLQKLNGWYMEKEELEKSVPNQPTTHEILQAVLKECCKENLKYKIVAISCAADVLKATKEDRFQEFSDIVIPLIKKNSLESMGVRSTKAEDESDKERELQLESLLGAFESLGKAWPRNPETQRCYRQELCKLMCERLRLSTWKVQLECLLLAVMAYDRYVAICNPLRYPIIMNRQVCVQMATVSWVTGCLTALLETSFALQIPLCGNVIDHFTYFMVVVFSREAETSPDPRPGDCNFPAVVIVNRCGRQQPMPVLMMMFNEHLLFAHRVQASGWSTIPPTTILNPLCFLTRFCTDEGDVGGYQSVVLKGRETTFPSNPSPIPTSSKSRSPWYIQASLLLMRGGLSYSEKQRILKTLETLQGLEWKAVEKGKATRQKCTMQGVNLSSANGQALG</sequence>
<dbReference type="InterPro" id="IPR017452">
    <property type="entry name" value="GPCR_Rhodpsn_7TM"/>
</dbReference>
<dbReference type="PROSITE" id="PS50262">
    <property type="entry name" value="G_PROTEIN_RECEP_F1_2"/>
    <property type="match status" value="1"/>
</dbReference>
<feature type="domain" description="G-protein coupled receptors family 1 profile" evidence="7">
    <location>
        <begin position="270"/>
        <end position="314"/>
    </location>
</feature>
<dbReference type="STRING" id="56216.A0A1A6G2N7"/>
<dbReference type="SUPFAM" id="SSF81321">
    <property type="entry name" value="Family A G protein-coupled receptor-like"/>
    <property type="match status" value="1"/>
</dbReference>
<dbReference type="Gene3D" id="1.20.1070.10">
    <property type="entry name" value="Rhodopsin 7-helix transmembrane proteins"/>
    <property type="match status" value="1"/>
</dbReference>
<comment type="subcellular location">
    <subcellularLocation>
        <location evidence="1">Membrane</location>
        <topology evidence="1">Multi-pass membrane protein</topology>
    </subcellularLocation>
</comment>
<dbReference type="EMBL" id="LZPO01107990">
    <property type="protein sequence ID" value="OBS59647.1"/>
    <property type="molecule type" value="Genomic_DNA"/>
</dbReference>
<evidence type="ECO:0000313" key="8">
    <source>
        <dbReference type="EMBL" id="OBS59647.1"/>
    </source>
</evidence>
<evidence type="ECO:0000313" key="9">
    <source>
        <dbReference type="Proteomes" id="UP000092124"/>
    </source>
</evidence>
<comment type="caution">
    <text evidence="8">The sequence shown here is derived from an EMBL/GenBank/DDBJ whole genome shotgun (WGS) entry which is preliminary data.</text>
</comment>
<dbReference type="AlphaFoldDB" id="A0A1A6G2N7"/>
<evidence type="ECO:0000259" key="7">
    <source>
        <dbReference type="PROSITE" id="PS50262"/>
    </source>
</evidence>
<dbReference type="GO" id="GO:0036503">
    <property type="term" value="P:ERAD pathway"/>
    <property type="evidence" value="ECO:0007669"/>
    <property type="project" value="TreeGrafter"/>
</dbReference>
<dbReference type="InterPro" id="IPR000276">
    <property type="entry name" value="GPCR_Rhodpsn"/>
</dbReference>
<keyword evidence="4" id="KW-1133">Transmembrane helix</keyword>
<dbReference type="OrthoDB" id="16066at2759"/>
<accession>A0A1A6G2N7</accession>
<reference evidence="8 9" key="1">
    <citation type="submission" date="2016-06" db="EMBL/GenBank/DDBJ databases">
        <title>The Draft Genome Sequence and Annotation of the Desert Woodrat Neotoma lepida.</title>
        <authorList>
            <person name="Campbell M."/>
            <person name="Oakeson K.F."/>
            <person name="Yandell M."/>
            <person name="Halpert J.R."/>
            <person name="Dearing D."/>
        </authorList>
    </citation>
    <scope>NUCLEOTIDE SEQUENCE [LARGE SCALE GENOMIC DNA]</scope>
    <source>
        <strain evidence="8">417</strain>
        <tissue evidence="8">Liver</tissue>
    </source>
</reference>
<dbReference type="PANTHER" id="PTHR23346">
    <property type="entry name" value="TRANSLATIONAL ACTIVATOR GCN1-RELATED"/>
    <property type="match status" value="1"/>
</dbReference>
<dbReference type="GO" id="GO:0004930">
    <property type="term" value="F:G protein-coupled receptor activity"/>
    <property type="evidence" value="ECO:0007669"/>
    <property type="project" value="InterPro"/>
</dbReference>
<keyword evidence="9" id="KW-1185">Reference proteome</keyword>